<evidence type="ECO:0000313" key="2">
    <source>
        <dbReference type="EMBL" id="CAD9116376.1"/>
    </source>
</evidence>
<protein>
    <submittedName>
        <fullName evidence="2">Uncharacterized protein</fullName>
    </submittedName>
</protein>
<dbReference type="EMBL" id="HBGF01022606">
    <property type="protein sequence ID" value="CAD9116376.1"/>
    <property type="molecule type" value="Transcribed_RNA"/>
</dbReference>
<organism evidence="2">
    <name type="scientific">Neobodo designis</name>
    <name type="common">Flagellated protozoan</name>
    <name type="synonym">Bodo designis</name>
    <dbReference type="NCBI Taxonomy" id="312471"/>
    <lineage>
        <taxon>Eukaryota</taxon>
        <taxon>Discoba</taxon>
        <taxon>Euglenozoa</taxon>
        <taxon>Kinetoplastea</taxon>
        <taxon>Metakinetoplastina</taxon>
        <taxon>Neobodonida</taxon>
        <taxon>Neobodo</taxon>
    </lineage>
</organism>
<proteinExistence type="predicted"/>
<gene>
    <name evidence="2" type="ORF">NDES1114_LOCUS14923</name>
</gene>
<dbReference type="AlphaFoldDB" id="A0A7S1LXH5"/>
<evidence type="ECO:0000256" key="1">
    <source>
        <dbReference type="SAM" id="MobiDB-lite"/>
    </source>
</evidence>
<name>A0A7S1LXH5_NEODS</name>
<dbReference type="CDD" id="cd23767">
    <property type="entry name" value="IQCD"/>
    <property type="match status" value="1"/>
</dbReference>
<dbReference type="PROSITE" id="PS50096">
    <property type="entry name" value="IQ"/>
    <property type="match status" value="1"/>
</dbReference>
<feature type="region of interest" description="Disordered" evidence="1">
    <location>
        <begin position="184"/>
        <end position="207"/>
    </location>
</feature>
<accession>A0A7S1LXH5</accession>
<sequence length="590" mass="65702">MPRDRVQRSADTGAVHSRGALQAINRALIRRYCYEGDRVEIEDHLLRQSRIAHDQTVGVRRVAELLQATESVLEGSSWETVVPTPGDALDRTAPLPEVRSTVQPYEDNAERDDDAFEVHFQRRKLPLGLRTAAPPPRTPLVRRRSLNGASFEFGAVSEATADRKRRWLPCFAAFEAIEKSLSALEETSTDAEDDPNAPRPISSRDKEEALVEGFESEAADMAAFLRQWAEVLHGRINVACVKLNVSRHTKMISRPCRAVQVGEPSAAIAHRQLNENVDDMSVPTSPASSTDSFEDPFGASAPTKRVRSPFQWMTSCGNAGFLMVAERAACATRIQAFFRGFVCRRVVGNVASGRRTFYQARNMGIAKAWLSRKDLYASPRRIATDPVAQTGTQLLVGFVGSNDGEFPKPRFSAFAIEHFAESFDDETERWSQLGGFLQQVNAAQHADPFATLLFTLLSGDLSPDQERRFVDVLVGFVRSRHPHATTSMLPLDVSPAEETMSPSAIRNFLRACTSLPGCHLSLGACHRRFWSTAERMVPSWVPATDFSTLHPLDRKTRHRLQEEPDPSAPERKVSLRQALLFATLAFCLYE</sequence>
<reference evidence="2" key="1">
    <citation type="submission" date="2021-01" db="EMBL/GenBank/DDBJ databases">
        <authorList>
            <person name="Corre E."/>
            <person name="Pelletier E."/>
            <person name="Niang G."/>
            <person name="Scheremetjew M."/>
            <person name="Finn R."/>
            <person name="Kale V."/>
            <person name="Holt S."/>
            <person name="Cochrane G."/>
            <person name="Meng A."/>
            <person name="Brown T."/>
            <person name="Cohen L."/>
        </authorList>
    </citation>
    <scope>NUCLEOTIDE SEQUENCE</scope>
    <source>
        <strain evidence="2">CCAP 1951/1</strain>
    </source>
</reference>